<dbReference type="PANTHER" id="PTHR31072">
    <property type="entry name" value="TRANSCRIPTION FACTOR TCP4-RELATED"/>
    <property type="match status" value="1"/>
</dbReference>
<dbReference type="Proteomes" id="UP001151752">
    <property type="component" value="Chromosome 4"/>
</dbReference>
<keyword evidence="5" id="KW-0539">Nucleus</keyword>
<sequence length="158" mass="17461">MTLPNSTAKEKTKATFMNTKSTSKIKVDDPRSRKDRRLKVNGRDRRIRLPINCAARIFQLTRELGSKTDGETIEWLLRVAEPAIIAVTGHGAPATSVNTAMVPHPPGLHPSAGSTEPIQAQGLNIKDKNCEVPENDPLVFPPGFDYLGTNFDREFLLK</sequence>
<dbReference type="InterPro" id="IPR005333">
    <property type="entry name" value="Transcription_factor_TCP"/>
</dbReference>
<organism evidence="8 9">
    <name type="scientific">Salix koriyanagi</name>
    <dbReference type="NCBI Taxonomy" id="2511006"/>
    <lineage>
        <taxon>Eukaryota</taxon>
        <taxon>Viridiplantae</taxon>
        <taxon>Streptophyta</taxon>
        <taxon>Embryophyta</taxon>
        <taxon>Tracheophyta</taxon>
        <taxon>Spermatophyta</taxon>
        <taxon>Magnoliopsida</taxon>
        <taxon>eudicotyledons</taxon>
        <taxon>Gunneridae</taxon>
        <taxon>Pentapetalae</taxon>
        <taxon>rosids</taxon>
        <taxon>fabids</taxon>
        <taxon>Malpighiales</taxon>
        <taxon>Salicaceae</taxon>
        <taxon>Saliceae</taxon>
        <taxon>Salix</taxon>
    </lineage>
</organism>
<comment type="subcellular location">
    <subcellularLocation>
        <location evidence="1">Nucleus</location>
    </subcellularLocation>
</comment>
<evidence type="ECO:0000313" key="9">
    <source>
        <dbReference type="Proteomes" id="UP001151752"/>
    </source>
</evidence>
<keyword evidence="4" id="KW-0804">Transcription</keyword>
<evidence type="ECO:0000256" key="6">
    <source>
        <dbReference type="SAM" id="MobiDB-lite"/>
    </source>
</evidence>
<dbReference type="GO" id="GO:0005634">
    <property type="term" value="C:nucleus"/>
    <property type="evidence" value="ECO:0007669"/>
    <property type="project" value="UniProtKB-SubCell"/>
</dbReference>
<evidence type="ECO:0000313" key="8">
    <source>
        <dbReference type="EMBL" id="KAJ6739592.1"/>
    </source>
</evidence>
<proteinExistence type="predicted"/>
<dbReference type="AlphaFoldDB" id="A0A9Q0V0D9"/>
<dbReference type="EMBL" id="JAPFFM010000010">
    <property type="protein sequence ID" value="KAJ6739592.1"/>
    <property type="molecule type" value="Genomic_DNA"/>
</dbReference>
<name>A0A9Q0V0D9_9ROSI</name>
<feature type="region of interest" description="Disordered" evidence="6">
    <location>
        <begin position="1"/>
        <end position="34"/>
    </location>
</feature>
<feature type="compositionally biased region" description="Polar residues" evidence="6">
    <location>
        <begin position="15"/>
        <end position="24"/>
    </location>
</feature>
<protein>
    <submittedName>
        <fullName evidence="8">TRANSCRIPTION FACTOR PCF1-LIKE</fullName>
    </submittedName>
</protein>
<reference evidence="8" key="2">
    <citation type="journal article" date="2023" name="Int. J. Mol. Sci.">
        <title>De Novo Assembly and Annotation of 11 Diverse Shrub Willow (Salix) Genomes Reveals Novel Gene Organization in Sex-Linked Regions.</title>
        <authorList>
            <person name="Hyden B."/>
            <person name="Feng K."/>
            <person name="Yates T.B."/>
            <person name="Jawdy S."/>
            <person name="Cereghino C."/>
            <person name="Smart L.B."/>
            <person name="Muchero W."/>
        </authorList>
    </citation>
    <scope>NUCLEOTIDE SEQUENCE</scope>
    <source>
        <tissue evidence="8">Shoot tip</tissue>
    </source>
</reference>
<feature type="domain" description="TCP" evidence="7">
    <location>
        <begin position="33"/>
        <end position="87"/>
    </location>
</feature>
<evidence type="ECO:0000256" key="2">
    <source>
        <dbReference type="ARBA" id="ARBA00023015"/>
    </source>
</evidence>
<evidence type="ECO:0000256" key="1">
    <source>
        <dbReference type="ARBA" id="ARBA00004123"/>
    </source>
</evidence>
<dbReference type="GO" id="GO:0043565">
    <property type="term" value="F:sequence-specific DNA binding"/>
    <property type="evidence" value="ECO:0007669"/>
    <property type="project" value="TreeGrafter"/>
</dbReference>
<dbReference type="PANTHER" id="PTHR31072:SF123">
    <property type="entry name" value="TCP DOMAIN-CONTAINING PROTEIN"/>
    <property type="match status" value="1"/>
</dbReference>
<dbReference type="PROSITE" id="PS51369">
    <property type="entry name" value="TCP"/>
    <property type="match status" value="1"/>
</dbReference>
<reference evidence="8" key="1">
    <citation type="submission" date="2022-11" db="EMBL/GenBank/DDBJ databases">
        <authorList>
            <person name="Hyden B.L."/>
            <person name="Feng K."/>
            <person name="Yates T."/>
            <person name="Jawdy S."/>
            <person name="Smart L.B."/>
            <person name="Muchero W."/>
        </authorList>
    </citation>
    <scope>NUCLEOTIDE SEQUENCE</scope>
    <source>
        <tissue evidence="8">Shoot tip</tissue>
    </source>
</reference>
<dbReference type="Pfam" id="PF03634">
    <property type="entry name" value="TCP"/>
    <property type="match status" value="1"/>
</dbReference>
<comment type="caution">
    <text evidence="8">The sequence shown here is derived from an EMBL/GenBank/DDBJ whole genome shotgun (WGS) entry which is preliminary data.</text>
</comment>
<keyword evidence="3" id="KW-0238">DNA-binding</keyword>
<evidence type="ECO:0000256" key="5">
    <source>
        <dbReference type="ARBA" id="ARBA00023242"/>
    </source>
</evidence>
<dbReference type="GO" id="GO:0003700">
    <property type="term" value="F:DNA-binding transcription factor activity"/>
    <property type="evidence" value="ECO:0007669"/>
    <property type="project" value="InterPro"/>
</dbReference>
<dbReference type="InterPro" id="IPR017887">
    <property type="entry name" value="TF_TCP_subgr"/>
</dbReference>
<accession>A0A9Q0V0D9</accession>
<evidence type="ECO:0000256" key="3">
    <source>
        <dbReference type="ARBA" id="ARBA00023125"/>
    </source>
</evidence>
<evidence type="ECO:0000256" key="4">
    <source>
        <dbReference type="ARBA" id="ARBA00023163"/>
    </source>
</evidence>
<keyword evidence="9" id="KW-1185">Reference proteome</keyword>
<gene>
    <name evidence="8" type="ORF">OIU74_004367</name>
</gene>
<keyword evidence="2" id="KW-0805">Transcription regulation</keyword>
<evidence type="ECO:0000259" key="7">
    <source>
        <dbReference type="PROSITE" id="PS51369"/>
    </source>
</evidence>